<evidence type="ECO:0000313" key="1">
    <source>
        <dbReference type="EMBL" id="MBM7717697.1"/>
    </source>
</evidence>
<keyword evidence="2" id="KW-1185">Reference proteome</keyword>
<reference evidence="1 2" key="1">
    <citation type="submission" date="2021-01" db="EMBL/GenBank/DDBJ databases">
        <title>Genomic Encyclopedia of Type Strains, Phase IV (KMG-IV): sequencing the most valuable type-strain genomes for metagenomic binning, comparative biology and taxonomic classification.</title>
        <authorList>
            <person name="Goeker M."/>
        </authorList>
    </citation>
    <scope>NUCLEOTIDE SEQUENCE [LARGE SCALE GENOMIC DNA]</scope>
    <source>
        <strain evidence="1 2">DSM 105453</strain>
    </source>
</reference>
<organism evidence="1 2">
    <name type="scientific">Siminovitchia thermophila</name>
    <dbReference type="NCBI Taxonomy" id="1245522"/>
    <lineage>
        <taxon>Bacteria</taxon>
        <taxon>Bacillati</taxon>
        <taxon>Bacillota</taxon>
        <taxon>Bacilli</taxon>
        <taxon>Bacillales</taxon>
        <taxon>Bacillaceae</taxon>
        <taxon>Siminovitchia</taxon>
    </lineage>
</organism>
<name>A0ABS2RDF7_9BACI</name>
<dbReference type="RefSeq" id="WP_077111654.1">
    <property type="nucleotide sequence ID" value="NZ_JAFBFH010000071.1"/>
</dbReference>
<dbReference type="EMBL" id="JAFBFH010000071">
    <property type="protein sequence ID" value="MBM7717697.1"/>
    <property type="molecule type" value="Genomic_DNA"/>
</dbReference>
<dbReference type="Proteomes" id="UP000823485">
    <property type="component" value="Unassembled WGS sequence"/>
</dbReference>
<proteinExistence type="predicted"/>
<protein>
    <submittedName>
        <fullName evidence="1">Uncharacterized protein</fullName>
    </submittedName>
</protein>
<gene>
    <name evidence="1" type="ORF">JOC94_004728</name>
</gene>
<accession>A0ABS2RDF7</accession>
<sequence>MSNPKITNNEYSAQMILPLEVKVKPFVTKTYTAPKFKTYNNRQSFAILDAEGLGSSQNIMSPVWSMR</sequence>
<comment type="caution">
    <text evidence="1">The sequence shown here is derived from an EMBL/GenBank/DDBJ whole genome shotgun (WGS) entry which is preliminary data.</text>
</comment>
<evidence type="ECO:0000313" key="2">
    <source>
        <dbReference type="Proteomes" id="UP000823485"/>
    </source>
</evidence>